<evidence type="ECO:0000256" key="13">
    <source>
        <dbReference type="ARBA" id="ARBA00023136"/>
    </source>
</evidence>
<comment type="catalytic activity">
    <reaction evidence="1">
        <text>ATP + protein L-histidine = ADP + protein N-phospho-L-histidine.</text>
        <dbReference type="EC" id="2.7.13.3"/>
    </reaction>
</comment>
<evidence type="ECO:0000256" key="11">
    <source>
        <dbReference type="ARBA" id="ARBA00022989"/>
    </source>
</evidence>
<evidence type="ECO:0000313" key="17">
    <source>
        <dbReference type="EMBL" id="SFQ46686.1"/>
    </source>
</evidence>
<dbReference type="EC" id="2.7.13.3" evidence="3"/>
<keyword evidence="10" id="KW-0067">ATP-binding</keyword>
<dbReference type="STRING" id="126156.SAMN05421670_2188"/>
<dbReference type="PANTHER" id="PTHR45528">
    <property type="entry name" value="SENSOR HISTIDINE KINASE CPXA"/>
    <property type="match status" value="1"/>
</dbReference>
<dbReference type="GO" id="GO:0000155">
    <property type="term" value="F:phosphorelay sensor kinase activity"/>
    <property type="evidence" value="ECO:0007669"/>
    <property type="project" value="InterPro"/>
</dbReference>
<comment type="subcellular location">
    <subcellularLocation>
        <location evidence="2">Cell membrane</location>
        <topology evidence="2">Multi-pass membrane protein</topology>
    </subcellularLocation>
</comment>
<dbReference type="SMART" id="SM00387">
    <property type="entry name" value="HATPase_c"/>
    <property type="match status" value="1"/>
</dbReference>
<keyword evidence="5" id="KW-0597">Phosphoprotein</keyword>
<proteinExistence type="predicted"/>
<dbReference type="OrthoDB" id="14660at2"/>
<accession>A0A1I5YR38</accession>
<dbReference type="InterPro" id="IPR003594">
    <property type="entry name" value="HATPase_dom"/>
</dbReference>
<evidence type="ECO:0000256" key="10">
    <source>
        <dbReference type="ARBA" id="ARBA00022840"/>
    </source>
</evidence>
<evidence type="ECO:0000259" key="15">
    <source>
        <dbReference type="PROSITE" id="PS50109"/>
    </source>
</evidence>
<name>A0A1I5YR38_9BACI</name>
<evidence type="ECO:0000256" key="9">
    <source>
        <dbReference type="ARBA" id="ARBA00022777"/>
    </source>
</evidence>
<dbReference type="Proteomes" id="UP000198734">
    <property type="component" value="Unassembled WGS sequence"/>
</dbReference>
<keyword evidence="12" id="KW-0902">Two-component regulatory system</keyword>
<dbReference type="PANTHER" id="PTHR45528:SF9">
    <property type="entry name" value="SENSOR HISTIDINE KINASE YBDK"/>
    <property type="match status" value="1"/>
</dbReference>
<keyword evidence="6" id="KW-0808">Transferase</keyword>
<dbReference type="CDD" id="cd00082">
    <property type="entry name" value="HisKA"/>
    <property type="match status" value="1"/>
</dbReference>
<dbReference type="Pfam" id="PF00512">
    <property type="entry name" value="HisKA"/>
    <property type="match status" value="1"/>
</dbReference>
<dbReference type="InterPro" id="IPR003661">
    <property type="entry name" value="HisK_dim/P_dom"/>
</dbReference>
<evidence type="ECO:0000256" key="12">
    <source>
        <dbReference type="ARBA" id="ARBA00023012"/>
    </source>
</evidence>
<dbReference type="Gene3D" id="6.10.340.10">
    <property type="match status" value="1"/>
</dbReference>
<evidence type="ECO:0000256" key="5">
    <source>
        <dbReference type="ARBA" id="ARBA00022553"/>
    </source>
</evidence>
<evidence type="ECO:0000259" key="16">
    <source>
        <dbReference type="PROSITE" id="PS50885"/>
    </source>
</evidence>
<dbReference type="SUPFAM" id="SSF55874">
    <property type="entry name" value="ATPase domain of HSP90 chaperone/DNA topoisomerase II/histidine kinase"/>
    <property type="match status" value="1"/>
</dbReference>
<feature type="domain" description="Histidine kinase" evidence="15">
    <location>
        <begin position="258"/>
        <end position="455"/>
    </location>
</feature>
<feature type="transmembrane region" description="Helical" evidence="14">
    <location>
        <begin position="12"/>
        <end position="37"/>
    </location>
</feature>
<evidence type="ECO:0000256" key="8">
    <source>
        <dbReference type="ARBA" id="ARBA00022741"/>
    </source>
</evidence>
<organism evidence="17 18">
    <name type="scientific">Psychrobacillus psychrotolerans</name>
    <dbReference type="NCBI Taxonomy" id="126156"/>
    <lineage>
        <taxon>Bacteria</taxon>
        <taxon>Bacillati</taxon>
        <taxon>Bacillota</taxon>
        <taxon>Bacilli</taxon>
        <taxon>Bacillales</taxon>
        <taxon>Bacillaceae</taxon>
        <taxon>Psychrobacillus</taxon>
    </lineage>
</organism>
<evidence type="ECO:0000256" key="3">
    <source>
        <dbReference type="ARBA" id="ARBA00012438"/>
    </source>
</evidence>
<evidence type="ECO:0000256" key="6">
    <source>
        <dbReference type="ARBA" id="ARBA00022679"/>
    </source>
</evidence>
<evidence type="ECO:0000256" key="7">
    <source>
        <dbReference type="ARBA" id="ARBA00022692"/>
    </source>
</evidence>
<keyword evidence="11 14" id="KW-1133">Transmembrane helix</keyword>
<dbReference type="AlphaFoldDB" id="A0A1I5YR38"/>
<keyword evidence="9 17" id="KW-0418">Kinase</keyword>
<dbReference type="GO" id="GO:0005886">
    <property type="term" value="C:plasma membrane"/>
    <property type="evidence" value="ECO:0007669"/>
    <property type="project" value="UniProtKB-SubCell"/>
</dbReference>
<dbReference type="SUPFAM" id="SSF47384">
    <property type="entry name" value="Homodimeric domain of signal transducing histidine kinase"/>
    <property type="match status" value="1"/>
</dbReference>
<protein>
    <recommendedName>
        <fullName evidence="3">histidine kinase</fullName>
        <ecNumber evidence="3">2.7.13.3</ecNumber>
    </recommendedName>
</protein>
<dbReference type="RefSeq" id="WP_093536923.1">
    <property type="nucleotide sequence ID" value="NZ_FOXU01000003.1"/>
</dbReference>
<dbReference type="InterPro" id="IPR050398">
    <property type="entry name" value="HssS/ArlS-like"/>
</dbReference>
<dbReference type="SUPFAM" id="SSF158472">
    <property type="entry name" value="HAMP domain-like"/>
    <property type="match status" value="1"/>
</dbReference>
<evidence type="ECO:0000256" key="2">
    <source>
        <dbReference type="ARBA" id="ARBA00004651"/>
    </source>
</evidence>
<dbReference type="InterPro" id="IPR003660">
    <property type="entry name" value="HAMP_dom"/>
</dbReference>
<keyword evidence="8" id="KW-0547">Nucleotide-binding</keyword>
<gene>
    <name evidence="17" type="ORF">SAMN05421670_2188</name>
</gene>
<keyword evidence="7 14" id="KW-0812">Transmembrane</keyword>
<sequence>MKRFFQSLLAKYMFLILLALFIVQISYLIIALFVFGISKNGEDPIQMQDMLVESEIEGKWHQEANALQNVTSESIQQHFDNWKQQHPKASMFWVDGQGTLANQEDVMEQLPAKWSSAYTAKFIKEHYGGDPFTVIAFVGQEESNGFVVLEMPRSEFDPPLAHIYDRYGIIFVFGIVFIIFLFILVSFLFFRSIRKRLLHLQEAMEIRDVDGLPIEIALKKKDEIGQLEKTFNQMVCELRESKQREQQEEQLRRELIANLSHDLRTPLTKVRAQTYSIAKESLSEDGQKAIKSLEASVVNIDRLMENLMSYTLLMASKYKFESQEMDVLRYIRESLALWYPVFEKEGFEVEVHLVPFEQNKWEIDPIWLGSIVDNLLQNVLRHAKKGGYICVKTESTNLYDAIVILDRGNGMKNASNEAGAGIGLSIVDMMVKGMKLDWDIESGEKGTTIKIKKYK</sequence>
<dbReference type="InterPro" id="IPR005467">
    <property type="entry name" value="His_kinase_dom"/>
</dbReference>
<dbReference type="Pfam" id="PF00672">
    <property type="entry name" value="HAMP"/>
    <property type="match status" value="1"/>
</dbReference>
<dbReference type="Gene3D" id="3.30.565.10">
    <property type="entry name" value="Histidine kinase-like ATPase, C-terminal domain"/>
    <property type="match status" value="1"/>
</dbReference>
<dbReference type="EMBL" id="FOXU01000003">
    <property type="protein sequence ID" value="SFQ46686.1"/>
    <property type="molecule type" value="Genomic_DNA"/>
</dbReference>
<dbReference type="SMART" id="SM00304">
    <property type="entry name" value="HAMP"/>
    <property type="match status" value="1"/>
</dbReference>
<evidence type="ECO:0000256" key="4">
    <source>
        <dbReference type="ARBA" id="ARBA00022475"/>
    </source>
</evidence>
<keyword evidence="4" id="KW-1003">Cell membrane</keyword>
<dbReference type="PROSITE" id="PS50109">
    <property type="entry name" value="HIS_KIN"/>
    <property type="match status" value="1"/>
</dbReference>
<dbReference type="InterPro" id="IPR036097">
    <property type="entry name" value="HisK_dim/P_sf"/>
</dbReference>
<evidence type="ECO:0000256" key="1">
    <source>
        <dbReference type="ARBA" id="ARBA00000085"/>
    </source>
</evidence>
<dbReference type="SMART" id="SM00388">
    <property type="entry name" value="HisKA"/>
    <property type="match status" value="1"/>
</dbReference>
<dbReference type="Gene3D" id="1.10.287.130">
    <property type="match status" value="1"/>
</dbReference>
<dbReference type="InterPro" id="IPR036890">
    <property type="entry name" value="HATPase_C_sf"/>
</dbReference>
<reference evidence="18" key="1">
    <citation type="submission" date="2016-10" db="EMBL/GenBank/DDBJ databases">
        <authorList>
            <person name="Varghese N."/>
            <person name="Submissions S."/>
        </authorList>
    </citation>
    <scope>NUCLEOTIDE SEQUENCE [LARGE SCALE GENOMIC DNA]</scope>
    <source>
        <strain evidence="18">DSM 11706</strain>
    </source>
</reference>
<dbReference type="CDD" id="cd06225">
    <property type="entry name" value="HAMP"/>
    <property type="match status" value="1"/>
</dbReference>
<dbReference type="Pfam" id="PF02518">
    <property type="entry name" value="HATPase_c"/>
    <property type="match status" value="1"/>
</dbReference>
<feature type="domain" description="HAMP" evidence="16">
    <location>
        <begin position="191"/>
        <end position="243"/>
    </location>
</feature>
<keyword evidence="13 14" id="KW-0472">Membrane</keyword>
<keyword evidence="18" id="KW-1185">Reference proteome</keyword>
<dbReference type="GO" id="GO:0005524">
    <property type="term" value="F:ATP binding"/>
    <property type="evidence" value="ECO:0007669"/>
    <property type="project" value="UniProtKB-KW"/>
</dbReference>
<feature type="transmembrane region" description="Helical" evidence="14">
    <location>
        <begin position="167"/>
        <end position="190"/>
    </location>
</feature>
<evidence type="ECO:0000313" key="18">
    <source>
        <dbReference type="Proteomes" id="UP000198734"/>
    </source>
</evidence>
<evidence type="ECO:0000256" key="14">
    <source>
        <dbReference type="SAM" id="Phobius"/>
    </source>
</evidence>
<dbReference type="PROSITE" id="PS50885">
    <property type="entry name" value="HAMP"/>
    <property type="match status" value="1"/>
</dbReference>